<protein>
    <recommendedName>
        <fullName evidence="12">PX domain-containing protein</fullName>
    </recommendedName>
</protein>
<evidence type="ECO:0000256" key="2">
    <source>
        <dbReference type="ARBA" id="ARBA00004496"/>
    </source>
</evidence>
<dbReference type="GO" id="GO:0005768">
    <property type="term" value="C:endosome"/>
    <property type="evidence" value="ECO:0007669"/>
    <property type="project" value="UniProtKB-SubCell"/>
</dbReference>
<reference evidence="14" key="3">
    <citation type="journal article" date="2014" name="Nature">
        <title>Elephant shark genome provides unique insights into gnathostome evolution.</title>
        <authorList>
            <consortium name="International Elephant Shark Genome Sequencing Consortium"/>
            <person name="Venkatesh B."/>
            <person name="Lee A.P."/>
            <person name="Ravi V."/>
            <person name="Maurya A.K."/>
            <person name="Lian M.M."/>
            <person name="Swann J.B."/>
            <person name="Ohta Y."/>
            <person name="Flajnik M.F."/>
            <person name="Sutoh Y."/>
            <person name="Kasahara M."/>
            <person name="Hoon S."/>
            <person name="Gangu V."/>
            <person name="Roy S.W."/>
            <person name="Irimia M."/>
            <person name="Korzh V."/>
            <person name="Kondrychyn I."/>
            <person name="Lim Z.W."/>
            <person name="Tay B.H."/>
            <person name="Tohari S."/>
            <person name="Kong K.W."/>
            <person name="Ho S."/>
            <person name="Lorente-Galdos B."/>
            <person name="Quilez J."/>
            <person name="Marques-Bonet T."/>
            <person name="Raney B.J."/>
            <person name="Ingham P.W."/>
            <person name="Tay A."/>
            <person name="Hillier L.W."/>
            <person name="Minx P."/>
            <person name="Boehm T."/>
            <person name="Wilson R.K."/>
            <person name="Brenner S."/>
            <person name="Warren W.C."/>
        </authorList>
    </citation>
    <scope>NUCLEOTIDE SEQUENCE [LARGE SCALE GENOMIC DNA]</scope>
</reference>
<feature type="compositionally biased region" description="Polar residues" evidence="11">
    <location>
        <begin position="247"/>
        <end position="269"/>
    </location>
</feature>
<feature type="domain" description="PX" evidence="12">
    <location>
        <begin position="11"/>
        <end position="128"/>
    </location>
</feature>
<dbReference type="AlphaFoldDB" id="A0A4W3J6H2"/>
<evidence type="ECO:0000256" key="5">
    <source>
        <dbReference type="ARBA" id="ARBA00022490"/>
    </source>
</evidence>
<evidence type="ECO:0000256" key="8">
    <source>
        <dbReference type="ARBA" id="ARBA00023121"/>
    </source>
</evidence>
<evidence type="ECO:0000256" key="11">
    <source>
        <dbReference type="SAM" id="MobiDB-lite"/>
    </source>
</evidence>
<dbReference type="PANTHER" id="PTHR46209:SF1">
    <property type="entry name" value="SORTING NEXIN-11"/>
    <property type="match status" value="1"/>
</dbReference>
<dbReference type="STRING" id="7868.ENSCMIP00000037707"/>
<evidence type="ECO:0000256" key="3">
    <source>
        <dbReference type="ARBA" id="ARBA00010883"/>
    </source>
</evidence>
<feature type="region of interest" description="Disordered" evidence="11">
    <location>
        <begin position="212"/>
        <end position="314"/>
    </location>
</feature>
<dbReference type="SUPFAM" id="SSF64268">
    <property type="entry name" value="PX domain"/>
    <property type="match status" value="1"/>
</dbReference>
<keyword evidence="5" id="KW-0963">Cytoplasm</keyword>
<dbReference type="GO" id="GO:0016050">
    <property type="term" value="P:vesicle organization"/>
    <property type="evidence" value="ECO:0007669"/>
    <property type="project" value="TreeGrafter"/>
</dbReference>
<evidence type="ECO:0000256" key="4">
    <source>
        <dbReference type="ARBA" id="ARBA00022448"/>
    </source>
</evidence>
<organism evidence="13 14">
    <name type="scientific">Callorhinchus milii</name>
    <name type="common">Ghost shark</name>
    <dbReference type="NCBI Taxonomy" id="7868"/>
    <lineage>
        <taxon>Eukaryota</taxon>
        <taxon>Metazoa</taxon>
        <taxon>Chordata</taxon>
        <taxon>Craniata</taxon>
        <taxon>Vertebrata</taxon>
        <taxon>Chondrichthyes</taxon>
        <taxon>Holocephali</taxon>
        <taxon>Chimaeriformes</taxon>
        <taxon>Callorhinchidae</taxon>
        <taxon>Callorhinchus</taxon>
    </lineage>
</organism>
<dbReference type="CDD" id="cd06898">
    <property type="entry name" value="PX_SNX10"/>
    <property type="match status" value="1"/>
</dbReference>
<dbReference type="SMART" id="SM00312">
    <property type="entry name" value="PX"/>
    <property type="match status" value="1"/>
</dbReference>
<keyword evidence="14" id="KW-1185">Reference proteome</keyword>
<keyword evidence="4" id="KW-0813">Transport</keyword>
<evidence type="ECO:0000256" key="6">
    <source>
        <dbReference type="ARBA" id="ARBA00022753"/>
    </source>
</evidence>
<evidence type="ECO:0000256" key="10">
    <source>
        <dbReference type="ARBA" id="ARBA00029433"/>
    </source>
</evidence>
<proteinExistence type="inferred from homology"/>
<dbReference type="InParanoid" id="A0A4W3J6H2"/>
<reference evidence="14" key="1">
    <citation type="journal article" date="2006" name="Science">
        <title>Ancient noncoding elements conserved in the human genome.</title>
        <authorList>
            <person name="Venkatesh B."/>
            <person name="Kirkness E.F."/>
            <person name="Loh Y.H."/>
            <person name="Halpern A.L."/>
            <person name="Lee A.P."/>
            <person name="Johnson J."/>
            <person name="Dandona N."/>
            <person name="Viswanathan L.D."/>
            <person name="Tay A."/>
            <person name="Venter J.C."/>
            <person name="Strausberg R.L."/>
            <person name="Brenner S."/>
        </authorList>
    </citation>
    <scope>NUCLEOTIDE SEQUENCE [LARGE SCALE GENOMIC DNA]</scope>
</reference>
<keyword evidence="7" id="KW-0653">Protein transport</keyword>
<dbReference type="Ensembl" id="ENSCMIT00000038252.1">
    <property type="protein sequence ID" value="ENSCMIP00000037707.1"/>
    <property type="gene ID" value="ENSCMIG00000015845.1"/>
</dbReference>
<evidence type="ECO:0000313" key="13">
    <source>
        <dbReference type="Ensembl" id="ENSCMIP00000037707.1"/>
    </source>
</evidence>
<dbReference type="GeneTree" id="ENSGT00940000160113"/>
<dbReference type="InterPro" id="IPR001683">
    <property type="entry name" value="PX_dom"/>
</dbReference>
<keyword evidence="8" id="KW-0446">Lipid-binding</keyword>
<evidence type="ECO:0000256" key="9">
    <source>
        <dbReference type="ARBA" id="ARBA00023136"/>
    </source>
</evidence>
<dbReference type="GO" id="GO:1901981">
    <property type="term" value="F:phosphatidylinositol phosphate binding"/>
    <property type="evidence" value="ECO:0007669"/>
    <property type="project" value="TreeGrafter"/>
</dbReference>
<feature type="compositionally biased region" description="Low complexity" evidence="11">
    <location>
        <begin position="270"/>
        <end position="283"/>
    </location>
</feature>
<accession>A0A4W3J6H2</accession>
<reference evidence="14" key="2">
    <citation type="journal article" date="2007" name="PLoS Biol.">
        <title>Survey sequencing and comparative analysis of the elephant shark (Callorhinchus milii) genome.</title>
        <authorList>
            <person name="Venkatesh B."/>
            <person name="Kirkness E.F."/>
            <person name="Loh Y.H."/>
            <person name="Halpern A.L."/>
            <person name="Lee A.P."/>
            <person name="Johnson J."/>
            <person name="Dandona N."/>
            <person name="Viswanathan L.D."/>
            <person name="Tay A."/>
            <person name="Venter J.C."/>
            <person name="Strausberg R.L."/>
            <person name="Brenner S."/>
        </authorList>
    </citation>
    <scope>NUCLEOTIDE SEQUENCE [LARGE SCALE GENOMIC DNA]</scope>
</reference>
<dbReference type="InterPro" id="IPR043544">
    <property type="entry name" value="SNX10/11"/>
</dbReference>
<feature type="compositionally biased region" description="Basic residues" evidence="11">
    <location>
        <begin position="302"/>
        <end position="314"/>
    </location>
</feature>
<evidence type="ECO:0000259" key="12">
    <source>
        <dbReference type="PROSITE" id="PS50195"/>
    </source>
</evidence>
<name>A0A4W3J6H2_CALMI</name>
<dbReference type="InterPro" id="IPR036871">
    <property type="entry name" value="PX_dom_sf"/>
</dbReference>
<keyword evidence="6" id="KW-0967">Endosome</keyword>
<dbReference type="Gene3D" id="3.30.1520.10">
    <property type="entry name" value="Phox-like domain"/>
    <property type="match status" value="1"/>
</dbReference>
<dbReference type="GO" id="GO:0006886">
    <property type="term" value="P:intracellular protein transport"/>
    <property type="evidence" value="ECO:0007669"/>
    <property type="project" value="InterPro"/>
</dbReference>
<dbReference type="PROSITE" id="PS50195">
    <property type="entry name" value="PX"/>
    <property type="match status" value="1"/>
</dbReference>
<evidence type="ECO:0000313" key="14">
    <source>
        <dbReference type="Proteomes" id="UP000314986"/>
    </source>
</evidence>
<sequence length="314" mass="34925">MLNSQEEEEEFITVRVQDPRIQNQGSWNPYIEYKIFLYTNSKAFTVKTSCVRRRYREFVWLRRQLQRNAGLVSLPELPGKNPFFPVHNRERIERRRQGLQQFLEKVLHMTVFLSDTLLHLFMQTQLSPAEMEGCVLGQTPYSTTEAILSYAMSNKSALHEGDSAVVSTIAYECQSSPNRTQASVGESNSETVASNRVVGRPSSITQEVTPVSITPEVTPSSITPEGTPSSITQEGTPVSITPEVTPDSITQEVTPVSITPEVSPSSITQEVTPVSTPEVTPVSIKPEVTPVSITQEVTPPPSHRKSPLPPLHRK</sequence>
<feature type="compositionally biased region" description="Polar residues" evidence="11">
    <location>
        <begin position="212"/>
        <end position="239"/>
    </location>
</feature>
<evidence type="ECO:0000256" key="1">
    <source>
        <dbReference type="ARBA" id="ARBA00004177"/>
    </source>
</evidence>
<reference evidence="13" key="4">
    <citation type="submission" date="2025-08" db="UniProtKB">
        <authorList>
            <consortium name="Ensembl"/>
        </authorList>
    </citation>
    <scope>IDENTIFICATION</scope>
</reference>
<dbReference type="Proteomes" id="UP000314986">
    <property type="component" value="Unassembled WGS sequence"/>
</dbReference>
<comment type="subcellular location">
    <subcellularLocation>
        <location evidence="2">Cytoplasm</location>
    </subcellularLocation>
    <subcellularLocation>
        <location evidence="10">Endomembrane system</location>
        <topology evidence="10">Peripheral membrane protein</topology>
        <orientation evidence="10">Cytoplasmic side</orientation>
    </subcellularLocation>
    <subcellularLocation>
        <location evidence="1">Endosome</location>
    </subcellularLocation>
</comment>
<evidence type="ECO:0000256" key="7">
    <source>
        <dbReference type="ARBA" id="ARBA00022927"/>
    </source>
</evidence>
<dbReference type="Pfam" id="PF00787">
    <property type="entry name" value="PX"/>
    <property type="match status" value="1"/>
</dbReference>
<reference evidence="13" key="5">
    <citation type="submission" date="2025-09" db="UniProtKB">
        <authorList>
            <consortium name="Ensembl"/>
        </authorList>
    </citation>
    <scope>IDENTIFICATION</scope>
</reference>
<keyword evidence="9" id="KW-0472">Membrane</keyword>
<comment type="similarity">
    <text evidence="3">Belongs to the sorting nexin family.</text>
</comment>
<dbReference type="PANTHER" id="PTHR46209">
    <property type="entry name" value="PX DOMAIN-CONTAINING PROTEIN"/>
    <property type="match status" value="1"/>
</dbReference>